<dbReference type="Proteomes" id="UP000215914">
    <property type="component" value="Chromosome 1"/>
</dbReference>
<accession>A0A251VP60</accession>
<evidence type="ECO:0000313" key="1">
    <source>
        <dbReference type="EMBL" id="OTG37358.1"/>
    </source>
</evidence>
<sequence>MQLNRGLPEFLLKLTRVSSQPNVVFRVPVTRVVVDSTLVIGPRLNFMPRRDSVEICIPASGRRGVCEFRPDQPPTVVELLAVKKGFQPQLVFRRLQTGKTGDDDGLSWEVGFLAKVL</sequence>
<organism evidence="1 2">
    <name type="scientific">Helianthus annuus</name>
    <name type="common">Common sunflower</name>
    <dbReference type="NCBI Taxonomy" id="4232"/>
    <lineage>
        <taxon>Eukaryota</taxon>
        <taxon>Viridiplantae</taxon>
        <taxon>Streptophyta</taxon>
        <taxon>Embryophyta</taxon>
        <taxon>Tracheophyta</taxon>
        <taxon>Spermatophyta</taxon>
        <taxon>Magnoliopsida</taxon>
        <taxon>eudicotyledons</taxon>
        <taxon>Gunneridae</taxon>
        <taxon>Pentapetalae</taxon>
        <taxon>asterids</taxon>
        <taxon>campanulids</taxon>
        <taxon>Asterales</taxon>
        <taxon>Asteraceae</taxon>
        <taxon>Asteroideae</taxon>
        <taxon>Heliantheae alliance</taxon>
        <taxon>Heliantheae</taxon>
        <taxon>Helianthus</taxon>
    </lineage>
</organism>
<protein>
    <submittedName>
        <fullName evidence="1">Uncharacterized protein</fullName>
    </submittedName>
</protein>
<reference evidence="2" key="1">
    <citation type="journal article" date="2017" name="Nature">
        <title>The sunflower genome provides insights into oil metabolism, flowering and Asterid evolution.</title>
        <authorList>
            <person name="Badouin H."/>
            <person name="Gouzy J."/>
            <person name="Grassa C.J."/>
            <person name="Murat F."/>
            <person name="Staton S.E."/>
            <person name="Cottret L."/>
            <person name="Lelandais-Briere C."/>
            <person name="Owens G.L."/>
            <person name="Carrere S."/>
            <person name="Mayjonade B."/>
            <person name="Legrand L."/>
            <person name="Gill N."/>
            <person name="Kane N.C."/>
            <person name="Bowers J.E."/>
            <person name="Hubner S."/>
            <person name="Bellec A."/>
            <person name="Berard A."/>
            <person name="Berges H."/>
            <person name="Blanchet N."/>
            <person name="Boniface M.C."/>
            <person name="Brunel D."/>
            <person name="Catrice O."/>
            <person name="Chaidir N."/>
            <person name="Claudel C."/>
            <person name="Donnadieu C."/>
            <person name="Faraut T."/>
            <person name="Fievet G."/>
            <person name="Helmstetter N."/>
            <person name="King M."/>
            <person name="Knapp S.J."/>
            <person name="Lai Z."/>
            <person name="Le Paslier M.C."/>
            <person name="Lippi Y."/>
            <person name="Lorenzon L."/>
            <person name="Mandel J.R."/>
            <person name="Marage G."/>
            <person name="Marchand G."/>
            <person name="Marquand E."/>
            <person name="Bret-Mestries E."/>
            <person name="Morien E."/>
            <person name="Nambeesan S."/>
            <person name="Nguyen T."/>
            <person name="Pegot-Espagnet P."/>
            <person name="Pouilly N."/>
            <person name="Raftis F."/>
            <person name="Sallet E."/>
            <person name="Schiex T."/>
            <person name="Thomas J."/>
            <person name="Vandecasteele C."/>
            <person name="Vares D."/>
            <person name="Vear F."/>
            <person name="Vautrin S."/>
            <person name="Crespi M."/>
            <person name="Mangin B."/>
            <person name="Burke J.M."/>
            <person name="Salse J."/>
            <person name="Munos S."/>
            <person name="Vincourt P."/>
            <person name="Rieseberg L.H."/>
            <person name="Langlade N.B."/>
        </authorList>
    </citation>
    <scope>NUCLEOTIDE SEQUENCE [LARGE SCALE GENOMIC DNA]</scope>
    <source>
        <strain evidence="2">cv. SF193</strain>
    </source>
</reference>
<name>A0A251VP60_HELAN</name>
<evidence type="ECO:0000313" key="2">
    <source>
        <dbReference type="Proteomes" id="UP000215914"/>
    </source>
</evidence>
<dbReference type="AlphaFoldDB" id="A0A251VP60"/>
<gene>
    <name evidence="1" type="ORF">HannXRQ_Chr01g0017931</name>
</gene>
<keyword evidence="2" id="KW-1185">Reference proteome</keyword>
<dbReference type="InParanoid" id="A0A251VP60"/>
<proteinExistence type="predicted"/>
<dbReference type="EMBL" id="CM007890">
    <property type="protein sequence ID" value="OTG37358.1"/>
    <property type="molecule type" value="Genomic_DNA"/>
</dbReference>